<proteinExistence type="predicted"/>
<gene>
    <name evidence="3" type="ORF">LTR24_001397</name>
</gene>
<dbReference type="Proteomes" id="UP001345013">
    <property type="component" value="Unassembled WGS sequence"/>
</dbReference>
<organism evidence="3 4">
    <name type="scientific">Lithohypha guttulata</name>
    <dbReference type="NCBI Taxonomy" id="1690604"/>
    <lineage>
        <taxon>Eukaryota</taxon>
        <taxon>Fungi</taxon>
        <taxon>Dikarya</taxon>
        <taxon>Ascomycota</taxon>
        <taxon>Pezizomycotina</taxon>
        <taxon>Eurotiomycetes</taxon>
        <taxon>Chaetothyriomycetidae</taxon>
        <taxon>Chaetothyriales</taxon>
        <taxon>Trichomeriaceae</taxon>
        <taxon>Lithohypha</taxon>
    </lineage>
</organism>
<dbReference type="PROSITE" id="PS50076">
    <property type="entry name" value="DNAJ_2"/>
    <property type="match status" value="1"/>
</dbReference>
<dbReference type="Pfam" id="PF00226">
    <property type="entry name" value="DnaJ"/>
    <property type="match status" value="1"/>
</dbReference>
<dbReference type="CDD" id="cd06257">
    <property type="entry name" value="DnaJ"/>
    <property type="match status" value="1"/>
</dbReference>
<dbReference type="SUPFAM" id="SSF46565">
    <property type="entry name" value="Chaperone J-domain"/>
    <property type="match status" value="1"/>
</dbReference>
<evidence type="ECO:0000256" key="1">
    <source>
        <dbReference type="SAM" id="MobiDB-lite"/>
    </source>
</evidence>
<name>A0ABR0KL70_9EURO</name>
<dbReference type="SMART" id="SM00271">
    <property type="entry name" value="DnaJ"/>
    <property type="match status" value="1"/>
</dbReference>
<dbReference type="EMBL" id="JAVRRG010000010">
    <property type="protein sequence ID" value="KAK5099499.1"/>
    <property type="molecule type" value="Genomic_DNA"/>
</dbReference>
<accession>A0ABR0KL70</accession>
<dbReference type="InterPro" id="IPR036869">
    <property type="entry name" value="J_dom_sf"/>
</dbReference>
<comment type="caution">
    <text evidence="3">The sequence shown here is derived from an EMBL/GenBank/DDBJ whole genome shotgun (WGS) entry which is preliminary data.</text>
</comment>
<dbReference type="InterPro" id="IPR001623">
    <property type="entry name" value="DnaJ_domain"/>
</dbReference>
<feature type="domain" description="J" evidence="2">
    <location>
        <begin position="8"/>
        <end position="73"/>
    </location>
</feature>
<evidence type="ECO:0000313" key="4">
    <source>
        <dbReference type="Proteomes" id="UP001345013"/>
    </source>
</evidence>
<dbReference type="Gene3D" id="1.10.287.110">
    <property type="entry name" value="DnaJ domain"/>
    <property type="match status" value="1"/>
</dbReference>
<reference evidence="3 4" key="1">
    <citation type="submission" date="2023-08" db="EMBL/GenBank/DDBJ databases">
        <title>Black Yeasts Isolated from many extreme environments.</title>
        <authorList>
            <person name="Coleine C."/>
            <person name="Stajich J.E."/>
            <person name="Selbmann L."/>
        </authorList>
    </citation>
    <scope>NUCLEOTIDE SEQUENCE [LARGE SCALE GENOMIC DNA]</scope>
    <source>
        <strain evidence="3 4">CCFEE 5885</strain>
    </source>
</reference>
<evidence type="ECO:0000259" key="2">
    <source>
        <dbReference type="PROSITE" id="PS50076"/>
    </source>
</evidence>
<keyword evidence="4" id="KW-1185">Reference proteome</keyword>
<dbReference type="InterPro" id="IPR050817">
    <property type="entry name" value="DjlA_DnaK_co-chaperone"/>
</dbReference>
<protein>
    <recommendedName>
        <fullName evidence="2">J domain-containing protein</fullName>
    </recommendedName>
</protein>
<feature type="region of interest" description="Disordered" evidence="1">
    <location>
        <begin position="128"/>
        <end position="160"/>
    </location>
</feature>
<dbReference type="PANTHER" id="PTHR24074">
    <property type="entry name" value="CO-CHAPERONE PROTEIN DJLA"/>
    <property type="match status" value="1"/>
</dbReference>
<evidence type="ECO:0000313" key="3">
    <source>
        <dbReference type="EMBL" id="KAK5099499.1"/>
    </source>
</evidence>
<sequence length="347" mass="39624">MPMRPMKDPFSELGIRHLGSTEKDVKKAYRTLALKYHPDKAGKDGEEKMKQINAAYEQIISQKLCRRMTPPRAAKRNTQKWASQNRRQEARAPPPKPKKRARHTYGAYYKTVRDDSEDFSFRTEPHGYDFPETSSDDEFSTSFGGPDESTEATMPEMPRTTRRRSTAYSAGFDSAGSAGWPCSETRKCYEAEEDTRFRSDFQFIYLQLQAYVDAATSVRQRIEGSKALERLTNATYILKELEDIFNGDEPKRRAEICQQIGRLFDQLKRVGVSDCGTIAEARANATSLSFDVMADEAGVDDFLRGETVEMNGSSRSYAKYAFDKNGEVWTADEMWTEAETERQSKLR</sequence>
<feature type="region of interest" description="Disordered" evidence="1">
    <location>
        <begin position="70"/>
        <end position="102"/>
    </location>
</feature>